<feature type="non-terminal residue" evidence="1">
    <location>
        <position position="1"/>
    </location>
</feature>
<evidence type="ECO:0000313" key="1">
    <source>
        <dbReference type="EMBL" id="JAS90513.1"/>
    </source>
</evidence>
<reference evidence="1" key="1">
    <citation type="submission" date="2015-11" db="EMBL/GenBank/DDBJ databases">
        <title>De novo transcriptome assembly of four potential Pierce s Disease insect vectors from Arizona vineyards.</title>
        <authorList>
            <person name="Tassone E.E."/>
        </authorList>
    </citation>
    <scope>NUCLEOTIDE SEQUENCE</scope>
</reference>
<gene>
    <name evidence="1" type="ORF">g.44748</name>
</gene>
<name>A0A1B6IUE5_9HEMI</name>
<sequence length="103" mass="11383">EVIDLFSERRSDTTLEEGGDCSTILLILIPGCNLHLLSCSARTHFGTALLAVQTFIELNTPGINQRSIGGRPKQSGTLDELEMALRNELMQLSQDSLRRLIKT</sequence>
<proteinExistence type="predicted"/>
<dbReference type="EMBL" id="GECU01017193">
    <property type="protein sequence ID" value="JAS90513.1"/>
    <property type="molecule type" value="Transcribed_RNA"/>
</dbReference>
<accession>A0A1B6IUE5</accession>
<organism evidence="1">
    <name type="scientific">Homalodisca liturata</name>
    <dbReference type="NCBI Taxonomy" id="320908"/>
    <lineage>
        <taxon>Eukaryota</taxon>
        <taxon>Metazoa</taxon>
        <taxon>Ecdysozoa</taxon>
        <taxon>Arthropoda</taxon>
        <taxon>Hexapoda</taxon>
        <taxon>Insecta</taxon>
        <taxon>Pterygota</taxon>
        <taxon>Neoptera</taxon>
        <taxon>Paraneoptera</taxon>
        <taxon>Hemiptera</taxon>
        <taxon>Auchenorrhyncha</taxon>
        <taxon>Membracoidea</taxon>
        <taxon>Cicadellidae</taxon>
        <taxon>Cicadellinae</taxon>
        <taxon>Proconiini</taxon>
        <taxon>Homalodisca</taxon>
    </lineage>
</organism>
<dbReference type="AlphaFoldDB" id="A0A1B6IUE5"/>
<protein>
    <submittedName>
        <fullName evidence="1">Uncharacterized protein</fullName>
    </submittedName>
</protein>